<dbReference type="InterPro" id="IPR010971">
    <property type="entry name" value="UbiH/COQ6"/>
</dbReference>
<dbReference type="InterPro" id="IPR002938">
    <property type="entry name" value="FAD-bd"/>
</dbReference>
<keyword evidence="4" id="KW-0285">Flavoprotein</keyword>
<evidence type="ECO:0000313" key="9">
    <source>
        <dbReference type="EMBL" id="MDM7857627.1"/>
    </source>
</evidence>
<evidence type="ECO:0000256" key="3">
    <source>
        <dbReference type="ARBA" id="ARBA00005349"/>
    </source>
</evidence>
<keyword evidence="6 9" id="KW-0560">Oxidoreductase</keyword>
<dbReference type="NCBIfam" id="TIGR01988">
    <property type="entry name" value="Ubi-OHases"/>
    <property type="match status" value="1"/>
</dbReference>
<gene>
    <name evidence="9" type="primary">ubiH</name>
    <name evidence="9" type="synonym">visB</name>
    <name evidence="9" type="ORF">QEZ41_04970</name>
</gene>
<accession>A0ABT7SQ05</accession>
<dbReference type="InterPro" id="IPR011295">
    <property type="entry name" value="UbiH"/>
</dbReference>
<evidence type="ECO:0000256" key="7">
    <source>
        <dbReference type="ARBA" id="ARBA00023033"/>
    </source>
</evidence>
<keyword evidence="5" id="KW-0274">FAD</keyword>
<comment type="caution">
    <text evidence="9">The sequence shown here is derived from an EMBL/GenBank/DDBJ whole genome shotgun (WGS) entry which is preliminary data.</text>
</comment>
<dbReference type="RefSeq" id="WP_289410284.1">
    <property type="nucleotide sequence ID" value="NZ_JAUCDY010000004.1"/>
</dbReference>
<dbReference type="EMBL" id="JAUCDY010000004">
    <property type="protein sequence ID" value="MDM7857627.1"/>
    <property type="molecule type" value="Genomic_DNA"/>
</dbReference>
<dbReference type="Pfam" id="PF01494">
    <property type="entry name" value="FAD_binding_3"/>
    <property type="match status" value="1"/>
</dbReference>
<dbReference type="PRINTS" id="PR00420">
    <property type="entry name" value="RNGMNOXGNASE"/>
</dbReference>
<keyword evidence="7" id="KW-0503">Monooxygenase</keyword>
<dbReference type="NCBIfam" id="TIGR01984">
    <property type="entry name" value="UbiH"/>
    <property type="match status" value="1"/>
</dbReference>
<dbReference type="PANTHER" id="PTHR43876:SF8">
    <property type="entry name" value="2-OCTAPRENYL-6-METHOXYPHENOL HYDROXYLASE"/>
    <property type="match status" value="1"/>
</dbReference>
<keyword evidence="10" id="KW-1185">Reference proteome</keyword>
<evidence type="ECO:0000256" key="2">
    <source>
        <dbReference type="ARBA" id="ARBA00004749"/>
    </source>
</evidence>
<evidence type="ECO:0000256" key="6">
    <source>
        <dbReference type="ARBA" id="ARBA00023002"/>
    </source>
</evidence>
<evidence type="ECO:0000256" key="5">
    <source>
        <dbReference type="ARBA" id="ARBA00022827"/>
    </source>
</evidence>
<dbReference type="GO" id="GO:0016491">
    <property type="term" value="F:oxidoreductase activity"/>
    <property type="evidence" value="ECO:0007669"/>
    <property type="project" value="UniProtKB-KW"/>
</dbReference>
<dbReference type="InterPro" id="IPR051205">
    <property type="entry name" value="UbiH/COQ6_monooxygenase"/>
</dbReference>
<comment type="similarity">
    <text evidence="3">Belongs to the UbiH/COQ6 family.</text>
</comment>
<dbReference type="SUPFAM" id="SSF51905">
    <property type="entry name" value="FAD/NAD(P)-binding domain"/>
    <property type="match status" value="1"/>
</dbReference>
<dbReference type="Proteomes" id="UP001241056">
    <property type="component" value="Unassembled WGS sequence"/>
</dbReference>
<feature type="domain" description="FAD-binding" evidence="8">
    <location>
        <begin position="4"/>
        <end position="336"/>
    </location>
</feature>
<proteinExistence type="inferred from homology"/>
<sequence>MKSVDIAIIGGGLVGASLALALQQGAQQRHWSIALIEPFAPGDSYQPSYDVRASALTYGSQQIYQRLGIWPQVAARAEAIRDIHVSDKGHFAAARMSAAKENVPALGYVVENAWLGHCLWAALDSQVVHWHCPAQVERLQPNAQGYQLKLQDGTELQAKLTILADGGRSNLREQLGIHAQVTPYAQTAIISTVSPELAHDGLAFERFTAIGPMALLPLPENRCVLIWTRPPAEAERLAALADEDFLAELQDCFGYRLGAFKQVGTRHLYPLSLVQSSEQVRRNLVVLGNSAHSLHPIAGQGYNLSLRDAMALAEHLLASQAELGDLATLQAYQTSQQQDQDLVIGFSDRSTRLFSNAQPLLVTGRNLGLLGLELCPPAKSFFTRYAMGLGGRGTAV</sequence>
<dbReference type="Gene3D" id="3.50.50.60">
    <property type="entry name" value="FAD/NAD(P)-binding domain"/>
    <property type="match status" value="2"/>
</dbReference>
<name>A0ABT7SQ05_9GAMM</name>
<dbReference type="NCBIfam" id="NF004356">
    <property type="entry name" value="PRK05732.1"/>
    <property type="match status" value="1"/>
</dbReference>
<reference evidence="9 10" key="1">
    <citation type="submission" date="2023-06" db="EMBL/GenBank/DDBJ databases">
        <title>Thiopseudomonas sp. CY1220 draft genome sequence.</title>
        <authorList>
            <person name="Zhao G."/>
            <person name="An M."/>
        </authorList>
    </citation>
    <scope>NUCLEOTIDE SEQUENCE [LARGE SCALE GENOMIC DNA]</scope>
    <source>
        <strain evidence="9 10">CY1220</strain>
    </source>
</reference>
<dbReference type="InterPro" id="IPR036188">
    <property type="entry name" value="FAD/NAD-bd_sf"/>
</dbReference>
<evidence type="ECO:0000313" key="10">
    <source>
        <dbReference type="Proteomes" id="UP001241056"/>
    </source>
</evidence>
<dbReference type="EC" id="1.14.13.-" evidence="9"/>
<evidence type="ECO:0000259" key="8">
    <source>
        <dbReference type="Pfam" id="PF01494"/>
    </source>
</evidence>
<dbReference type="PANTHER" id="PTHR43876">
    <property type="entry name" value="UBIQUINONE BIOSYNTHESIS MONOOXYGENASE COQ6, MITOCHONDRIAL"/>
    <property type="match status" value="1"/>
</dbReference>
<protein>
    <submittedName>
        <fullName evidence="9">2-octaprenyl-6-methoxyphenyl hydroxylase</fullName>
        <ecNumber evidence="9">1.14.13.-</ecNumber>
    </submittedName>
</protein>
<organism evidence="9 10">
    <name type="scientific">Thiopseudomonas acetoxidans</name>
    <dbReference type="NCBI Taxonomy" id="3041622"/>
    <lineage>
        <taxon>Bacteria</taxon>
        <taxon>Pseudomonadati</taxon>
        <taxon>Pseudomonadota</taxon>
        <taxon>Gammaproteobacteria</taxon>
        <taxon>Pseudomonadales</taxon>
        <taxon>Pseudomonadaceae</taxon>
        <taxon>Thiopseudomonas</taxon>
    </lineage>
</organism>
<comment type="cofactor">
    <cofactor evidence="1">
        <name>FAD</name>
        <dbReference type="ChEBI" id="CHEBI:57692"/>
    </cofactor>
</comment>
<evidence type="ECO:0000256" key="1">
    <source>
        <dbReference type="ARBA" id="ARBA00001974"/>
    </source>
</evidence>
<evidence type="ECO:0000256" key="4">
    <source>
        <dbReference type="ARBA" id="ARBA00022630"/>
    </source>
</evidence>
<comment type="pathway">
    <text evidence="2">Cofactor biosynthesis; ubiquinone biosynthesis.</text>
</comment>